<feature type="compositionally biased region" description="Basic and acidic residues" evidence="1">
    <location>
        <begin position="377"/>
        <end position="394"/>
    </location>
</feature>
<feature type="region of interest" description="Disordered" evidence="1">
    <location>
        <begin position="1269"/>
        <end position="1340"/>
    </location>
</feature>
<feature type="region of interest" description="Disordered" evidence="1">
    <location>
        <begin position="1356"/>
        <end position="1403"/>
    </location>
</feature>
<feature type="compositionally biased region" description="Polar residues" evidence="1">
    <location>
        <begin position="1812"/>
        <end position="1828"/>
    </location>
</feature>
<feature type="region of interest" description="Disordered" evidence="1">
    <location>
        <begin position="1227"/>
        <end position="1256"/>
    </location>
</feature>
<feature type="compositionally biased region" description="Polar residues" evidence="1">
    <location>
        <begin position="1836"/>
        <end position="1867"/>
    </location>
</feature>
<feature type="compositionally biased region" description="Polar residues" evidence="1">
    <location>
        <begin position="718"/>
        <end position="731"/>
    </location>
</feature>
<feature type="region of interest" description="Disordered" evidence="1">
    <location>
        <begin position="961"/>
        <end position="1101"/>
    </location>
</feature>
<evidence type="ECO:0000256" key="1">
    <source>
        <dbReference type="SAM" id="MobiDB-lite"/>
    </source>
</evidence>
<feature type="compositionally biased region" description="Polar residues" evidence="1">
    <location>
        <begin position="839"/>
        <end position="867"/>
    </location>
</feature>
<feature type="compositionally biased region" description="Basic and acidic residues" evidence="1">
    <location>
        <begin position="1682"/>
        <end position="1696"/>
    </location>
</feature>
<feature type="compositionally biased region" description="Polar residues" evidence="1">
    <location>
        <begin position="1780"/>
        <end position="1799"/>
    </location>
</feature>
<feature type="compositionally biased region" description="Polar residues" evidence="1">
    <location>
        <begin position="1374"/>
        <end position="1387"/>
    </location>
</feature>
<feature type="compositionally biased region" description="Basic and acidic residues" evidence="1">
    <location>
        <begin position="896"/>
        <end position="908"/>
    </location>
</feature>
<feature type="compositionally biased region" description="Basic and acidic residues" evidence="1">
    <location>
        <begin position="445"/>
        <end position="457"/>
    </location>
</feature>
<feature type="region of interest" description="Disordered" evidence="1">
    <location>
        <begin position="718"/>
        <end position="789"/>
    </location>
</feature>
<feature type="compositionally biased region" description="Polar residues" evidence="1">
    <location>
        <begin position="639"/>
        <end position="658"/>
    </location>
</feature>
<feature type="compositionally biased region" description="Low complexity" evidence="1">
    <location>
        <begin position="1702"/>
        <end position="1719"/>
    </location>
</feature>
<dbReference type="VEuPathDB" id="TriTrypDB:ADEAN_000019000"/>
<feature type="compositionally biased region" description="Basic and acidic residues" evidence="1">
    <location>
        <begin position="1331"/>
        <end position="1340"/>
    </location>
</feature>
<keyword evidence="3" id="KW-1185">Reference proteome</keyword>
<feature type="compositionally biased region" description="Basic and acidic residues" evidence="1">
    <location>
        <begin position="757"/>
        <end position="766"/>
    </location>
</feature>
<feature type="region of interest" description="Disordered" evidence="1">
    <location>
        <begin position="81"/>
        <end position="108"/>
    </location>
</feature>
<accession>A0A7G2BZ51</accession>
<gene>
    <name evidence="2" type="ORF">ADEAN_000019000</name>
</gene>
<name>A0A7G2BZ51_9TRYP</name>
<feature type="compositionally biased region" description="Polar residues" evidence="1">
    <location>
        <begin position="412"/>
        <end position="442"/>
    </location>
</feature>
<feature type="region of interest" description="Disordered" evidence="1">
    <location>
        <begin position="1417"/>
        <end position="1725"/>
    </location>
</feature>
<feature type="compositionally biased region" description="Basic and acidic residues" evidence="1">
    <location>
        <begin position="1000"/>
        <end position="1011"/>
    </location>
</feature>
<feature type="compositionally biased region" description="Basic and acidic residues" evidence="1">
    <location>
        <begin position="271"/>
        <end position="282"/>
    </location>
</feature>
<feature type="region of interest" description="Disordered" evidence="1">
    <location>
        <begin position="619"/>
        <end position="682"/>
    </location>
</feature>
<dbReference type="Proteomes" id="UP000515908">
    <property type="component" value="Chromosome 01"/>
</dbReference>
<feature type="compositionally biased region" description="Basic and acidic residues" evidence="1">
    <location>
        <begin position="1356"/>
        <end position="1365"/>
    </location>
</feature>
<feature type="region of interest" description="Disordered" evidence="1">
    <location>
        <begin position="244"/>
        <end position="564"/>
    </location>
</feature>
<protein>
    <submittedName>
        <fullName evidence="2">Uncharacterized protein</fullName>
    </submittedName>
</protein>
<feature type="region of interest" description="Disordered" evidence="1">
    <location>
        <begin position="894"/>
        <end position="925"/>
    </location>
</feature>
<feature type="compositionally biased region" description="Polar residues" evidence="1">
    <location>
        <begin position="311"/>
        <end position="335"/>
    </location>
</feature>
<dbReference type="EMBL" id="LR877145">
    <property type="protein sequence ID" value="CAD2212778.1"/>
    <property type="molecule type" value="Genomic_DNA"/>
</dbReference>
<feature type="compositionally biased region" description="Low complexity" evidence="1">
    <location>
        <begin position="1030"/>
        <end position="1045"/>
    </location>
</feature>
<proteinExistence type="predicted"/>
<feature type="compositionally biased region" description="Basic and acidic residues" evidence="1">
    <location>
        <begin position="336"/>
        <end position="369"/>
    </location>
</feature>
<feature type="compositionally biased region" description="Polar residues" evidence="1">
    <location>
        <begin position="1569"/>
        <end position="1580"/>
    </location>
</feature>
<feature type="region of interest" description="Disordered" evidence="1">
    <location>
        <begin position="813"/>
        <end position="879"/>
    </location>
</feature>
<feature type="compositionally biased region" description="Polar residues" evidence="1">
    <location>
        <begin position="1272"/>
        <end position="1293"/>
    </location>
</feature>
<feature type="compositionally biased region" description="Basic and acidic residues" evidence="1">
    <location>
        <begin position="252"/>
        <end position="264"/>
    </location>
</feature>
<feature type="compositionally biased region" description="Low complexity" evidence="1">
    <location>
        <begin position="1227"/>
        <end position="1245"/>
    </location>
</feature>
<feature type="compositionally biased region" description="Basic and acidic residues" evidence="1">
    <location>
        <begin position="1074"/>
        <end position="1085"/>
    </location>
</feature>
<feature type="compositionally biased region" description="Basic and acidic residues" evidence="1">
    <location>
        <begin position="498"/>
        <end position="507"/>
    </location>
</feature>
<feature type="region of interest" description="Disordered" evidence="1">
    <location>
        <begin position="1777"/>
        <end position="1867"/>
    </location>
</feature>
<feature type="compositionally biased region" description="Acidic residues" evidence="1">
    <location>
        <begin position="468"/>
        <end position="478"/>
    </location>
</feature>
<feature type="compositionally biased region" description="Low complexity" evidence="1">
    <location>
        <begin position="971"/>
        <end position="982"/>
    </location>
</feature>
<evidence type="ECO:0000313" key="3">
    <source>
        <dbReference type="Proteomes" id="UP000515908"/>
    </source>
</evidence>
<feature type="compositionally biased region" description="Basic and acidic residues" evidence="1">
    <location>
        <begin position="1631"/>
        <end position="1642"/>
    </location>
</feature>
<feature type="compositionally biased region" description="Basic and acidic residues" evidence="1">
    <location>
        <begin position="1436"/>
        <end position="1459"/>
    </location>
</feature>
<feature type="compositionally biased region" description="Polar residues" evidence="1">
    <location>
        <begin position="1540"/>
        <end position="1556"/>
    </location>
</feature>
<feature type="compositionally biased region" description="Low complexity" evidence="1">
    <location>
        <begin position="1489"/>
        <end position="1514"/>
    </location>
</feature>
<organism evidence="2 3">
    <name type="scientific">Angomonas deanei</name>
    <dbReference type="NCBI Taxonomy" id="59799"/>
    <lineage>
        <taxon>Eukaryota</taxon>
        <taxon>Discoba</taxon>
        <taxon>Euglenozoa</taxon>
        <taxon>Kinetoplastea</taxon>
        <taxon>Metakinetoplastina</taxon>
        <taxon>Trypanosomatida</taxon>
        <taxon>Trypanosomatidae</taxon>
        <taxon>Strigomonadinae</taxon>
        <taxon>Angomonas</taxon>
    </lineage>
</organism>
<evidence type="ECO:0000313" key="2">
    <source>
        <dbReference type="EMBL" id="CAD2212778.1"/>
    </source>
</evidence>
<feature type="compositionally biased region" description="Basic and acidic residues" evidence="1">
    <location>
        <begin position="824"/>
        <end position="833"/>
    </location>
</feature>
<sequence>MTLPEEAILTAASQESTSLYTDYFKYFQAARIENTCNTYINNLCMLLSQTSRLFFYDPLDTNLSYRSSAILSGRRVANHTPHYSPFPPSNDSFSRSGGGLGESPQASASWSVAGATQNEMLNNSLLLNTTQVYSNPCGPESEDVHQSKKNTKEEDADVKVFHTYFEKPVSDSINHSILSYVGKDSILSCMRARLSEEYHRHRWDTRNINNKPMDRHQREMNGKTYYSPWFNRTRELTVIRNLIGRRTASPPHPERSARLGEKTTDASPQVEEGKREPARPEKPTPTTAPKHSSKDNSSEDYTTPRHPNPSGKLSLNSNSLIGRQEYTLPQSMQGHSRNEKKEQPKRNESAAENSEKKADPPQDAKDEKKKRQASFKIDPKVEENPEKPPKKDTPPDAVSSIPITVDLVRDNITGTSMKTNLKRTPSSFYTSSTNYSEYLNTQRRSRYDQKRGGRDASQRQNGSGRSDEEVEEEEEDSLFDTVPSIRGCESNLYSDPLGDGKHGKQGEETSSQRSGPEKRDGHGNCRHRHDNDADDESNYKSQEDEEDSESHVSVILEEGEGDSLEYDFVEHNKNKVYKNNVNKNPTEDYNYGYGRFMNKRYYLNYEKKITVEDVLEGAPAGDEETGSRGRKSRKGRSSMSPITSEGSAPNSNRKSSPTKGKDAWAAFNPIPGDISSGASVKVDADKAKEQCGMPRVSNASNQSLLSYDVFNASHYSSNSLDTNNVSPNTPALPSPGGRRTSDEVPSRPQKSSNSSTHSHEGRHEEEYVQVSRQDSGESSLVGAGETQKPGDAILQEMALLSLQRQSFSRDQIYSDQTDSSKGGELSDGKKSDLCRLSARGSSEQPLVQNSNSTSSADNVSTRRNMSTPDAGPRLNTVSSGNDLNIELILSEEDSMNSEKRRSVLERDSLFSNTPHHVPPKRRRRSASTDLFFSSGNVPPHALSSGYNDSYSVLYDYSSTDAKSAHRPGKFDNSSSSNADSRAPVPNENSKTLLDTANRFFTEKGSEDRSRTSAEVSSEVVEEGCSGKNYSTTTLSSSTRGLNTTTCDEGTEKGETPAEQPLSEERKPLPPPDTAPKEESFNEEFNRTVYSKTSHSDNEEEARNLLQQVHAAMSSMIKQAPLDLTGDSLAEKKGPLNMIAVTKLPAALQVTAEQPAESPNTAKTEEPVQALHAEEVETAAVGTPNTTEVAAMVSDTATPNNQPVDPKILSSLELTPAEKKKRLLLHSVRFDPSSSSSSYSNQTESIRGANHRDLTSSSFTFLSGDPLSFYSVPPNSSLTDEANTLSEGSTASHSTPKKSRNRMSNAGASRRIESTSHHPHRHKARANSANAVDRKKEVLSPEEKSLAEFKCFKMDDSDSELQDIHEKSKRRSKDGNTSDANDSLNMRQSGKFGRYCDSRNSDGPRVLSPLEFQHGVKVNIHSPMDFPIVRNSGQKSTSREEPPVKKNSVGERSETEKKSIEISAVTGDLDALQHTREPSVAGEETVAPLDHVSSHTAASSASFSSNNFVSDNTSSACNTDVNQSSSTGKALGDDREDESASQKVGSTASESVFGSPNESEKTSFEVGLETLNTISSKTGTTSEDEKRGMLDSTTLRSSSARRESMRDNSWGSEEELVRPQSRRRSYKSPTSHFREPGSSREGEMDSSNSLHRRSPKSSPANFEVPRFSMGMFLPPHQSQTGGEPRERHGAPKGERNPLSRQELLSNSTSNTTSPASSPSLDTYQTTPQYDFNRTYVTGLDVSLSMPSTNMATSLMNSVTNSVGGSAFSRAFYSSAVPSLHSPMSGSQDVTSGFGSPTARPSLTIGGTAPLPQASRTVSARTSFANSSQGGPHHPYADSSTNYPSVNTSRSASLRSSIPTRRPSGLSSSTLAATVPDEYYYYRVRRDSGLRPSMDASTGKYLKSSYFN</sequence>
<feature type="compositionally biased region" description="Polar residues" evidence="1">
    <location>
        <begin position="1515"/>
        <end position="1527"/>
    </location>
</feature>
<reference evidence="2 3" key="1">
    <citation type="submission" date="2020-08" db="EMBL/GenBank/DDBJ databases">
        <authorList>
            <person name="Newling K."/>
            <person name="Davey J."/>
            <person name="Forrester S."/>
        </authorList>
    </citation>
    <scope>NUCLEOTIDE SEQUENCE [LARGE SCALE GENOMIC DNA]</scope>
    <source>
        <strain evidence="3">Crithidia deanei Carvalho (ATCC PRA-265)</strain>
    </source>
</reference>